<organism evidence="2 3">
    <name type="scientific">Myroides odoratimimus CCUG 10230</name>
    <dbReference type="NCBI Taxonomy" id="883150"/>
    <lineage>
        <taxon>Bacteria</taxon>
        <taxon>Pseudomonadati</taxon>
        <taxon>Bacteroidota</taxon>
        <taxon>Flavobacteriia</taxon>
        <taxon>Flavobacteriales</taxon>
        <taxon>Flavobacteriaceae</taxon>
        <taxon>Myroides</taxon>
    </lineage>
</organism>
<dbReference type="RefSeq" id="WP_006259349.1">
    <property type="nucleotide sequence ID" value="NZ_KE161015.1"/>
</dbReference>
<proteinExistence type="predicted"/>
<name>A0ABN0E876_9FLAO</name>
<evidence type="ECO:0000313" key="3">
    <source>
        <dbReference type="Proteomes" id="UP000005402"/>
    </source>
</evidence>
<dbReference type="SUPFAM" id="SSF52980">
    <property type="entry name" value="Restriction endonuclease-like"/>
    <property type="match status" value="1"/>
</dbReference>
<dbReference type="EMBL" id="AGEC02000008">
    <property type="protein sequence ID" value="EHO07784.1"/>
    <property type="molecule type" value="Genomic_DNA"/>
</dbReference>
<dbReference type="InterPro" id="IPR011335">
    <property type="entry name" value="Restrct_endonuc-II-like"/>
</dbReference>
<protein>
    <recommendedName>
        <fullName evidence="1">Restriction endonuclease type IV Mrr domain-containing protein</fullName>
    </recommendedName>
</protein>
<dbReference type="Proteomes" id="UP000005402">
    <property type="component" value="Unassembled WGS sequence"/>
</dbReference>
<dbReference type="Gene3D" id="3.40.1350.10">
    <property type="match status" value="1"/>
</dbReference>
<accession>A0ABN0E876</accession>
<feature type="domain" description="Restriction endonuclease type IV Mrr" evidence="1">
    <location>
        <begin position="11"/>
        <end position="132"/>
    </location>
</feature>
<keyword evidence="3" id="KW-1185">Reference proteome</keyword>
<reference evidence="2" key="1">
    <citation type="submission" date="2012-07" db="EMBL/GenBank/DDBJ databases">
        <title>The Genome Sequence of Myroides odoratimimus CCUG 10230.</title>
        <authorList>
            <consortium name="The Broad Institute Genome Sequencing Platform"/>
            <person name="Earl A."/>
            <person name="Ward D."/>
            <person name="Feldgarden M."/>
            <person name="Gevers D."/>
            <person name="Huys G."/>
            <person name="Walker B."/>
            <person name="Young S.K."/>
            <person name="Zeng Q."/>
            <person name="Gargeya S."/>
            <person name="Fitzgerald M."/>
            <person name="Haas B."/>
            <person name="Abouelleil A."/>
            <person name="Alvarado L."/>
            <person name="Arachchi H.M."/>
            <person name="Berlin A.M."/>
            <person name="Chapman S.B."/>
            <person name="Goldberg J."/>
            <person name="Griggs A."/>
            <person name="Gujja S."/>
            <person name="Hansen M."/>
            <person name="Howarth C."/>
            <person name="Imamovic A."/>
            <person name="Larimer J."/>
            <person name="McCowen C."/>
            <person name="Montmayeur A."/>
            <person name="Murphy C."/>
            <person name="Neiman D."/>
            <person name="Pearson M."/>
            <person name="Priest M."/>
            <person name="Roberts A."/>
            <person name="Saif S."/>
            <person name="Shea T."/>
            <person name="Sisk P."/>
            <person name="Sykes S."/>
            <person name="Wortman J."/>
            <person name="Nusbaum C."/>
            <person name="Birren B."/>
        </authorList>
    </citation>
    <scope>NUCLEOTIDE SEQUENCE [LARGE SCALE GENOMIC DNA]</scope>
    <source>
        <strain evidence="2">CCUG 10230</strain>
    </source>
</reference>
<evidence type="ECO:0000259" key="1">
    <source>
        <dbReference type="Pfam" id="PF04471"/>
    </source>
</evidence>
<dbReference type="InterPro" id="IPR011856">
    <property type="entry name" value="tRNA_endonuc-like_dom_sf"/>
</dbReference>
<evidence type="ECO:0000313" key="2">
    <source>
        <dbReference type="EMBL" id="EHO07784.1"/>
    </source>
</evidence>
<dbReference type="InterPro" id="IPR007560">
    <property type="entry name" value="Restrct_endonuc_IV_Mrr"/>
</dbReference>
<sequence length="347" mass="41781">MKYKIEDINFEKISPKAFENLCYDLLVNYNFHNLIWRDGGGDNGRDIEANSNYSNPFSTIEQKWFFECKHYSAGVPPTDLNSKIAWADAEQPNFLVFFISSYITTSARNWLEKISPQKNYKILLIEGANIKNRIIQYPDLVERYFSENHYEKLFKDIKDYKVKFNIDPSYEILKEIIENIDLNKLDKEDLGFIIFSFYSQYIVFEGRNDYYDDFDGLIIYRVLEHLKTITANEKLSSFLEYKEDYDELGGVGIFDEMYYINEDVKMKNYNFQYYDLHLNYKKDQEFWNLGRYVLIIYEDLAFEIFKDKETEIRIIKEFNPEKLFHISLNIEENIVENYKKYINKFVI</sequence>
<comment type="caution">
    <text evidence="2">The sequence shown here is derived from an EMBL/GenBank/DDBJ whole genome shotgun (WGS) entry which is preliminary data.</text>
</comment>
<gene>
    <name evidence="2" type="ORF">HMPREF9712_02520</name>
</gene>
<dbReference type="Pfam" id="PF04471">
    <property type="entry name" value="Mrr_cat"/>
    <property type="match status" value="1"/>
</dbReference>